<evidence type="ECO:0000256" key="7">
    <source>
        <dbReference type="ARBA" id="ARBA00023002"/>
    </source>
</evidence>
<keyword evidence="5" id="KW-1003">Cell membrane</keyword>
<evidence type="ECO:0000259" key="11">
    <source>
        <dbReference type="PROSITE" id="PS51384"/>
    </source>
</evidence>
<keyword evidence="6" id="KW-0249">Electron transport</keyword>
<dbReference type="GO" id="GO:0006879">
    <property type="term" value="P:intracellular iron ion homeostasis"/>
    <property type="evidence" value="ECO:0007669"/>
    <property type="project" value="TreeGrafter"/>
</dbReference>
<dbReference type="InterPro" id="IPR013121">
    <property type="entry name" value="Fe_red_NAD-bd_6"/>
</dbReference>
<comment type="catalytic activity">
    <reaction evidence="8">
        <text>2 a Fe(II)-siderophore + NADP(+) + H(+) = 2 a Fe(III)-siderophore + NADPH</text>
        <dbReference type="Rhea" id="RHEA:28795"/>
        <dbReference type="Rhea" id="RHEA-COMP:11342"/>
        <dbReference type="Rhea" id="RHEA-COMP:11344"/>
        <dbReference type="ChEBI" id="CHEBI:15378"/>
        <dbReference type="ChEBI" id="CHEBI:29033"/>
        <dbReference type="ChEBI" id="CHEBI:29034"/>
        <dbReference type="ChEBI" id="CHEBI:57783"/>
        <dbReference type="ChEBI" id="CHEBI:58349"/>
        <dbReference type="EC" id="1.16.1.9"/>
    </reaction>
</comment>
<dbReference type="Proteomes" id="UP000803844">
    <property type="component" value="Unassembled WGS sequence"/>
</dbReference>
<reference evidence="12" key="1">
    <citation type="journal article" date="2020" name="Phytopathology">
        <title>Genome sequence of the chestnut blight fungus Cryphonectria parasitica EP155: A fundamental resource for an archetypical invasive plant pathogen.</title>
        <authorList>
            <person name="Crouch J.A."/>
            <person name="Dawe A."/>
            <person name="Aerts A."/>
            <person name="Barry K."/>
            <person name="Churchill A.C.L."/>
            <person name="Grimwood J."/>
            <person name="Hillman B."/>
            <person name="Milgroom M.G."/>
            <person name="Pangilinan J."/>
            <person name="Smith M."/>
            <person name="Salamov A."/>
            <person name="Schmutz J."/>
            <person name="Yadav J."/>
            <person name="Grigoriev I.V."/>
            <person name="Nuss D."/>
        </authorList>
    </citation>
    <scope>NUCLEOTIDE SEQUENCE</scope>
    <source>
        <strain evidence="12">EP155</strain>
    </source>
</reference>
<dbReference type="GeneID" id="63836649"/>
<evidence type="ECO:0000313" key="13">
    <source>
        <dbReference type="Proteomes" id="UP000803844"/>
    </source>
</evidence>
<dbReference type="PROSITE" id="PS51384">
    <property type="entry name" value="FAD_FR"/>
    <property type="match status" value="1"/>
</dbReference>
<dbReference type="OrthoDB" id="17725at2759"/>
<comment type="caution">
    <text evidence="12">The sequence shown here is derived from an EMBL/GenBank/DDBJ whole genome shotgun (WGS) entry which is preliminary data.</text>
</comment>
<dbReference type="AlphaFoldDB" id="A0A9P4Y5H2"/>
<feature type="signal peptide" evidence="10">
    <location>
        <begin position="1"/>
        <end position="20"/>
    </location>
</feature>
<keyword evidence="5" id="KW-0472">Membrane</keyword>
<dbReference type="GO" id="GO:0052851">
    <property type="term" value="F:ferric-chelate reductase (NADPH) activity"/>
    <property type="evidence" value="ECO:0007669"/>
    <property type="project" value="UniProtKB-EC"/>
</dbReference>
<dbReference type="EMBL" id="MU032346">
    <property type="protein sequence ID" value="KAF3767287.1"/>
    <property type="molecule type" value="Genomic_DNA"/>
</dbReference>
<evidence type="ECO:0000256" key="5">
    <source>
        <dbReference type="ARBA" id="ARBA00022475"/>
    </source>
</evidence>
<dbReference type="InterPro" id="IPR013112">
    <property type="entry name" value="FAD-bd_8"/>
</dbReference>
<evidence type="ECO:0000256" key="6">
    <source>
        <dbReference type="ARBA" id="ARBA00022982"/>
    </source>
</evidence>
<keyword evidence="4" id="KW-0813">Transport</keyword>
<keyword evidence="7" id="KW-0560">Oxidoreductase</keyword>
<dbReference type="GO" id="GO:0015677">
    <property type="term" value="P:copper ion import"/>
    <property type="evidence" value="ECO:0007669"/>
    <property type="project" value="TreeGrafter"/>
</dbReference>
<dbReference type="EC" id="1.16.1.9" evidence="3"/>
<evidence type="ECO:0000256" key="2">
    <source>
        <dbReference type="ARBA" id="ARBA00006278"/>
    </source>
</evidence>
<dbReference type="GO" id="GO:0005886">
    <property type="term" value="C:plasma membrane"/>
    <property type="evidence" value="ECO:0007669"/>
    <property type="project" value="UniProtKB-SubCell"/>
</dbReference>
<gene>
    <name evidence="12" type="ORF">M406DRAFT_321522</name>
</gene>
<evidence type="ECO:0000256" key="3">
    <source>
        <dbReference type="ARBA" id="ARBA00012668"/>
    </source>
</evidence>
<keyword evidence="10" id="KW-0732">Signal</keyword>
<dbReference type="InterPro" id="IPR039261">
    <property type="entry name" value="FNR_nucleotide-bd"/>
</dbReference>
<organism evidence="12 13">
    <name type="scientific">Cryphonectria parasitica (strain ATCC 38755 / EP155)</name>
    <dbReference type="NCBI Taxonomy" id="660469"/>
    <lineage>
        <taxon>Eukaryota</taxon>
        <taxon>Fungi</taxon>
        <taxon>Dikarya</taxon>
        <taxon>Ascomycota</taxon>
        <taxon>Pezizomycotina</taxon>
        <taxon>Sordariomycetes</taxon>
        <taxon>Sordariomycetidae</taxon>
        <taxon>Diaporthales</taxon>
        <taxon>Cryphonectriaceae</taxon>
        <taxon>Cryphonectria-Endothia species complex</taxon>
        <taxon>Cryphonectria</taxon>
    </lineage>
</organism>
<feature type="chain" id="PRO_5040312279" description="ferric-chelate reductase (NADPH)" evidence="10">
    <location>
        <begin position="21"/>
        <end position="388"/>
    </location>
</feature>
<dbReference type="InterPro" id="IPR017938">
    <property type="entry name" value="Riboflavin_synthase-like_b-brl"/>
</dbReference>
<proteinExistence type="inferred from homology"/>
<comment type="similarity">
    <text evidence="2">Belongs to the ferric reductase (FRE) family.</text>
</comment>
<dbReference type="GO" id="GO:0006826">
    <property type="term" value="P:iron ion transport"/>
    <property type="evidence" value="ECO:0007669"/>
    <property type="project" value="TreeGrafter"/>
</dbReference>
<evidence type="ECO:0000256" key="9">
    <source>
        <dbReference type="SAM" id="MobiDB-lite"/>
    </source>
</evidence>
<dbReference type="SUPFAM" id="SSF63380">
    <property type="entry name" value="Riboflavin synthase domain-like"/>
    <property type="match status" value="1"/>
</dbReference>
<evidence type="ECO:0000256" key="1">
    <source>
        <dbReference type="ARBA" id="ARBA00004651"/>
    </source>
</evidence>
<feature type="compositionally biased region" description="Acidic residues" evidence="9">
    <location>
        <begin position="270"/>
        <end position="281"/>
    </location>
</feature>
<dbReference type="InterPro" id="IPR017927">
    <property type="entry name" value="FAD-bd_FR_type"/>
</dbReference>
<evidence type="ECO:0000256" key="4">
    <source>
        <dbReference type="ARBA" id="ARBA00022448"/>
    </source>
</evidence>
<accession>A0A9P4Y5H2</accession>
<dbReference type="PANTHER" id="PTHR32361:SF9">
    <property type="entry name" value="FERRIC REDUCTASE TRANSMEMBRANE COMPONENT 3-RELATED"/>
    <property type="match status" value="1"/>
</dbReference>
<keyword evidence="13" id="KW-1185">Reference proteome</keyword>
<evidence type="ECO:0000256" key="10">
    <source>
        <dbReference type="SAM" id="SignalP"/>
    </source>
</evidence>
<feature type="region of interest" description="Disordered" evidence="9">
    <location>
        <begin position="267"/>
        <end position="320"/>
    </location>
</feature>
<dbReference type="Pfam" id="PF08030">
    <property type="entry name" value="NAD_binding_6"/>
    <property type="match status" value="1"/>
</dbReference>
<protein>
    <recommendedName>
        <fullName evidence="3">ferric-chelate reductase (NADPH)</fullName>
        <ecNumber evidence="3">1.16.1.9</ecNumber>
    </recommendedName>
</protein>
<comment type="subcellular location">
    <subcellularLocation>
        <location evidence="1">Cell membrane</location>
        <topology evidence="1">Multi-pass membrane protein</topology>
    </subcellularLocation>
</comment>
<sequence length="388" mass="41515">MAIVFMVFFFIHCGFTLSSADYFIVAGVLYALSWCYSQMKTYFDHGFHNRATITRLSPRCLRVDIPVGPLTLWRPGQHMFLRFLTLGTHHALTAHPFTICSLPDHDRLVGAPRSVMTFYVKPRGGFTGRLAAIAAARGAGGAVATLPVLMEGAYGGLHGKPLTAYDRALVVACGSGAGFSLPFAMEWISAAATAAAARDFAAAVGGSGGEKGVKEVVAAPKAPRKMTIVIVTRDTRILQWYEAALSEFLESQNLEMPEGALEIKVYQTSETDDPEDTESDAEAGRRTPPSSSEDDEKVEPLASSSSTSSSQKTPATSLGFKTFTGRPDLAAVVRDFTLEETGSVGMAVCGPSSVLAAVRDEAAAAEMRILKSGPGAKEVYLYSEMFGW</sequence>
<evidence type="ECO:0000313" key="12">
    <source>
        <dbReference type="EMBL" id="KAF3767287.1"/>
    </source>
</evidence>
<evidence type="ECO:0000256" key="8">
    <source>
        <dbReference type="ARBA" id="ARBA00048483"/>
    </source>
</evidence>
<name>A0A9P4Y5H2_CRYP1</name>
<dbReference type="InterPro" id="IPR051410">
    <property type="entry name" value="Ferric/Cupric_Reductase"/>
</dbReference>
<dbReference type="Pfam" id="PF08022">
    <property type="entry name" value="FAD_binding_8"/>
    <property type="match status" value="1"/>
</dbReference>
<dbReference type="PANTHER" id="PTHR32361">
    <property type="entry name" value="FERRIC/CUPRIC REDUCTASE TRANSMEMBRANE COMPONENT"/>
    <property type="match status" value="1"/>
</dbReference>
<dbReference type="Gene3D" id="3.40.50.80">
    <property type="entry name" value="Nucleotide-binding domain of ferredoxin-NADP reductase (FNR) module"/>
    <property type="match status" value="1"/>
</dbReference>
<feature type="domain" description="FAD-binding FR-type" evidence="11">
    <location>
        <begin position="39"/>
        <end position="160"/>
    </location>
</feature>
<dbReference type="RefSeq" id="XP_040778248.1">
    <property type="nucleotide sequence ID" value="XM_040919520.1"/>
</dbReference>
<dbReference type="CDD" id="cd06186">
    <property type="entry name" value="NOX_Duox_like_FAD_NADP"/>
    <property type="match status" value="1"/>
</dbReference>